<evidence type="ECO:0000313" key="3">
    <source>
        <dbReference type="Proteomes" id="UP000784294"/>
    </source>
</evidence>
<feature type="region of interest" description="Disordered" evidence="1">
    <location>
        <begin position="553"/>
        <end position="581"/>
    </location>
</feature>
<feature type="non-terminal residue" evidence="2">
    <location>
        <position position="1"/>
    </location>
</feature>
<proteinExistence type="predicted"/>
<organism evidence="2 3">
    <name type="scientific">Protopolystoma xenopodis</name>
    <dbReference type="NCBI Taxonomy" id="117903"/>
    <lineage>
        <taxon>Eukaryota</taxon>
        <taxon>Metazoa</taxon>
        <taxon>Spiralia</taxon>
        <taxon>Lophotrochozoa</taxon>
        <taxon>Platyhelminthes</taxon>
        <taxon>Monogenea</taxon>
        <taxon>Polyopisthocotylea</taxon>
        <taxon>Polystomatidea</taxon>
        <taxon>Polystomatidae</taxon>
        <taxon>Protopolystoma</taxon>
    </lineage>
</organism>
<dbReference type="EMBL" id="CAAALY010246149">
    <property type="protein sequence ID" value="VEL33646.1"/>
    <property type="molecule type" value="Genomic_DNA"/>
</dbReference>
<name>A0A3S5ACU8_9PLAT</name>
<feature type="compositionally biased region" description="Low complexity" evidence="1">
    <location>
        <begin position="565"/>
        <end position="581"/>
    </location>
</feature>
<keyword evidence="3" id="KW-1185">Reference proteome</keyword>
<feature type="region of interest" description="Disordered" evidence="1">
    <location>
        <begin position="1"/>
        <end position="31"/>
    </location>
</feature>
<feature type="compositionally biased region" description="Polar residues" evidence="1">
    <location>
        <begin position="12"/>
        <end position="31"/>
    </location>
</feature>
<sequence length="777" mass="83057">PATPIQVEPRLSPNTEGQLCNVNPETETDNSAAGEMEGIGVATWGQSACSASSGCYCCGCCCSCHHCCICYHGSHLSQDTTGTSLTSSLSSTSLVHQTSCTSFERPTSSQHYRPLSLSSLDTHFAKVPIVRRLTDKRDSVLVTSVEQTSSTATTTITTTTTTLIPSECSEKKASSMLASAWSTQNALYGISAQTTHADPDHNGDNHDVQLLPCCYEPKDSQFRFDQCPLCGGPTVSALKPAFIAGPMSVSARRSSSCLTPSSSGQLRIRPADRGSATLPSHASSCLSPPRSGPLAEMDDTGGVADYETPEPADSGAVATGTTSSPYTQLSETYETASGHIAPCKSVAWQSNGARPASRVLKLNSCLRHLHPTSRQSHVQSPHPNFHTHHHAPHLCRMHHALLANSPSCPSYSHPSNTPAAQTVDHSFKNQIPPHPHCCCTLLVSKACLYPALHIPPRCILHTDQQQLSALPIQPTVPTDWVEEPGSDRVFSAQSSIKLSHASDTCSPVESPSSLVTTAIPMTTATTSAAVGCPSCLSFDASSSSCYCSSLSSQTAPSFSLPPTMPSSRSTTRPLSTTLPVPSLIDQRGEGVAPFFSCFSMPFTCVHNHTHHLHTIALPGDYNHCLANRRAMWATLGTLNNQSASAQEPLIRAHTSMRPGCACSLLTTGAFSASVGQKDRLECRSSPQPKTQTEALRRQAFPSNALTTKLSNSHPSPLTASANVRRSLTVSGWPCEQFATVPHADRLRDRVFFSGLTEQKHLQLTELRQEVANLLQKK</sequence>
<comment type="caution">
    <text evidence="2">The sequence shown here is derived from an EMBL/GenBank/DDBJ whole genome shotgun (WGS) entry which is preliminary data.</text>
</comment>
<gene>
    <name evidence="2" type="ORF">PXEA_LOCUS27086</name>
</gene>
<dbReference type="Proteomes" id="UP000784294">
    <property type="component" value="Unassembled WGS sequence"/>
</dbReference>
<accession>A0A3S5ACU8</accession>
<dbReference type="AlphaFoldDB" id="A0A3S5ACU8"/>
<evidence type="ECO:0000313" key="2">
    <source>
        <dbReference type="EMBL" id="VEL33646.1"/>
    </source>
</evidence>
<evidence type="ECO:0000256" key="1">
    <source>
        <dbReference type="SAM" id="MobiDB-lite"/>
    </source>
</evidence>
<feature type="region of interest" description="Disordered" evidence="1">
    <location>
        <begin position="253"/>
        <end position="324"/>
    </location>
</feature>
<reference evidence="2" key="1">
    <citation type="submission" date="2018-11" db="EMBL/GenBank/DDBJ databases">
        <authorList>
            <consortium name="Pathogen Informatics"/>
        </authorList>
    </citation>
    <scope>NUCLEOTIDE SEQUENCE</scope>
</reference>
<feature type="compositionally biased region" description="Polar residues" evidence="1">
    <location>
        <begin position="277"/>
        <end position="286"/>
    </location>
</feature>
<feature type="compositionally biased region" description="Low complexity" evidence="1">
    <location>
        <begin position="253"/>
        <end position="263"/>
    </location>
</feature>
<protein>
    <submittedName>
        <fullName evidence="2">Uncharacterized protein</fullName>
    </submittedName>
</protein>